<dbReference type="Pfam" id="PF14542">
    <property type="entry name" value="Acetyltransf_CG"/>
    <property type="match status" value="1"/>
</dbReference>
<evidence type="ECO:0000313" key="3">
    <source>
        <dbReference type="Proteomes" id="UP000093898"/>
    </source>
</evidence>
<reference evidence="3" key="1">
    <citation type="submission" date="2016-06" db="EMBL/GenBank/DDBJ databases">
        <authorList>
            <person name="Sutton G."/>
            <person name="Brinkac L."/>
            <person name="Sanka R."/>
            <person name="Adams M."/>
            <person name="Lau E."/>
            <person name="Garcia-Basteiro A."/>
            <person name="Lopez-Varela E."/>
            <person name="Palencia S."/>
        </authorList>
    </citation>
    <scope>NUCLEOTIDE SEQUENCE [LARGE SCALE GENOMIC DNA]</scope>
    <source>
        <strain evidence="3">1127319.6</strain>
    </source>
</reference>
<dbReference type="RefSeq" id="WP_064978845.1">
    <property type="nucleotide sequence ID" value="NZ_LZLC01000027.1"/>
</dbReference>
<proteinExistence type="predicted"/>
<dbReference type="GO" id="GO:0016740">
    <property type="term" value="F:transferase activity"/>
    <property type="evidence" value="ECO:0007669"/>
    <property type="project" value="UniProtKB-KW"/>
</dbReference>
<gene>
    <name evidence="2" type="ORF">A5630_12180</name>
</gene>
<dbReference type="PANTHER" id="PTHR31435">
    <property type="entry name" value="PROTEIN NATD1"/>
    <property type="match status" value="1"/>
</dbReference>
<keyword evidence="2" id="KW-0808">Transferase</keyword>
<dbReference type="STRING" id="56689.GCA_001291445_02961"/>
<dbReference type="InterPro" id="IPR031165">
    <property type="entry name" value="GNAT_YJDJ"/>
</dbReference>
<dbReference type="EMBL" id="LZLC01000027">
    <property type="protein sequence ID" value="OBJ45972.1"/>
    <property type="molecule type" value="Genomic_DNA"/>
</dbReference>
<feature type="domain" description="N-acetyltransferase" evidence="1">
    <location>
        <begin position="15"/>
        <end position="101"/>
    </location>
</feature>
<dbReference type="Proteomes" id="UP000093898">
    <property type="component" value="Unassembled WGS sequence"/>
</dbReference>
<dbReference type="SUPFAM" id="SSF55729">
    <property type="entry name" value="Acyl-CoA N-acyltransferases (Nat)"/>
    <property type="match status" value="1"/>
</dbReference>
<dbReference type="InterPro" id="IPR045057">
    <property type="entry name" value="Gcn5-rel_NAT"/>
</dbReference>
<name>A0A1A3HCH6_MYCMU</name>
<dbReference type="AlphaFoldDB" id="A0A1A3HCH6"/>
<organism evidence="2 3">
    <name type="scientific">Mycolicibacterium mucogenicum</name>
    <name type="common">Mycobacterium mucogenicum</name>
    <dbReference type="NCBI Taxonomy" id="56689"/>
    <lineage>
        <taxon>Bacteria</taxon>
        <taxon>Bacillati</taxon>
        <taxon>Actinomycetota</taxon>
        <taxon>Actinomycetes</taxon>
        <taxon>Mycobacteriales</taxon>
        <taxon>Mycobacteriaceae</taxon>
        <taxon>Mycolicibacterium</taxon>
    </lineage>
</organism>
<sequence length="103" mass="10845">MATASTTDKTGAPTTVTAEPGRFTIAVDGKTVGLIDYIDQGGRRIFPHTEVQPEYGGRGLATILVAEALDATRAAGLRIVPECSMVSGYIAKHPEYAPLVDRA</sequence>
<protein>
    <submittedName>
        <fullName evidence="2">Acetyltransferase</fullName>
    </submittedName>
</protein>
<evidence type="ECO:0000313" key="2">
    <source>
        <dbReference type="EMBL" id="OBJ45972.1"/>
    </source>
</evidence>
<dbReference type="InterPro" id="IPR016181">
    <property type="entry name" value="Acyl_CoA_acyltransferase"/>
</dbReference>
<dbReference type="PANTHER" id="PTHR31435:SF10">
    <property type="entry name" value="BSR4717 PROTEIN"/>
    <property type="match status" value="1"/>
</dbReference>
<dbReference type="OrthoDB" id="5405911at2"/>
<evidence type="ECO:0000259" key="1">
    <source>
        <dbReference type="PROSITE" id="PS51729"/>
    </source>
</evidence>
<comment type="caution">
    <text evidence="2">The sequence shown here is derived from an EMBL/GenBank/DDBJ whole genome shotgun (WGS) entry which is preliminary data.</text>
</comment>
<accession>A0A1A3HCH6</accession>
<dbReference type="Gene3D" id="3.40.630.30">
    <property type="match status" value="1"/>
</dbReference>
<dbReference type="CDD" id="cd04301">
    <property type="entry name" value="NAT_SF"/>
    <property type="match status" value="1"/>
</dbReference>
<dbReference type="PROSITE" id="PS51729">
    <property type="entry name" value="GNAT_YJDJ"/>
    <property type="match status" value="1"/>
</dbReference>